<sequence length="435" mass="47781">MLDAERDGIDGDASVETEPEPAAFTPPRNAMHAFFLPFESLIIDPPRYAGRIDGYLCSTSLPGIWRMLNDEGSGAVIRDIWMRAELEGADQPEDYYRHITSEMHSAARVIVDNLFARARDDKATRRALVTRLGGETGLGDFAELQKMLPLILSFQSEFSKVRPLIDQRLKARAGEIAAQVMDLTRAKPALGAYLQYAILSNLEQPWQGLWLHAALTEAAQEEGRQKPVSLIARHLLSVLDLQSDWLTRRFTAEGGEASALDPFLGFSELLSGVIGKRSLLGSEELEDRLDELVEAGSDMFEQLIETAAGALEAILRVRADNADGDVPDLSWQSGSEEARRLVRTGHDAAHFLQAGDMMAPLYGKSEVWRSLHRETAAFVDHYLGQVTARLRALSGPALEDEATRAAFLVPVAELLGSHGTLVALQDALERAKLAA</sequence>
<dbReference type="AlphaFoldDB" id="A0A8J2V653"/>
<evidence type="ECO:0000313" key="3">
    <source>
        <dbReference type="Proteomes" id="UP000613582"/>
    </source>
</evidence>
<organism evidence="2 3">
    <name type="scientific">Aquisalinus flavus</name>
    <dbReference type="NCBI Taxonomy" id="1526572"/>
    <lineage>
        <taxon>Bacteria</taxon>
        <taxon>Pseudomonadati</taxon>
        <taxon>Pseudomonadota</taxon>
        <taxon>Alphaproteobacteria</taxon>
        <taxon>Parvularculales</taxon>
        <taxon>Parvularculaceae</taxon>
        <taxon>Aquisalinus</taxon>
    </lineage>
</organism>
<gene>
    <name evidence="2" type="ORF">GCM10011342_17380</name>
</gene>
<feature type="region of interest" description="Disordered" evidence="1">
    <location>
        <begin position="1"/>
        <end position="26"/>
    </location>
</feature>
<dbReference type="Proteomes" id="UP000613582">
    <property type="component" value="Unassembled WGS sequence"/>
</dbReference>
<comment type="caution">
    <text evidence="2">The sequence shown here is derived from an EMBL/GenBank/DDBJ whole genome shotgun (WGS) entry which is preliminary data.</text>
</comment>
<reference evidence="2" key="1">
    <citation type="journal article" date="2014" name="Int. J. Syst. Evol. Microbiol.">
        <title>Complete genome sequence of Corynebacterium casei LMG S-19264T (=DSM 44701T), isolated from a smear-ripened cheese.</title>
        <authorList>
            <consortium name="US DOE Joint Genome Institute (JGI-PGF)"/>
            <person name="Walter F."/>
            <person name="Albersmeier A."/>
            <person name="Kalinowski J."/>
            <person name="Ruckert C."/>
        </authorList>
    </citation>
    <scope>NUCLEOTIDE SEQUENCE</scope>
    <source>
        <strain evidence="2">CGMCC 1.12921</strain>
    </source>
</reference>
<evidence type="ECO:0000313" key="2">
    <source>
        <dbReference type="EMBL" id="GGD09059.1"/>
    </source>
</evidence>
<proteinExistence type="predicted"/>
<reference evidence="2" key="2">
    <citation type="submission" date="2020-09" db="EMBL/GenBank/DDBJ databases">
        <authorList>
            <person name="Sun Q."/>
            <person name="Zhou Y."/>
        </authorList>
    </citation>
    <scope>NUCLEOTIDE SEQUENCE</scope>
    <source>
        <strain evidence="2">CGMCC 1.12921</strain>
    </source>
</reference>
<accession>A0A8J2V653</accession>
<dbReference type="EMBL" id="BMGH01000001">
    <property type="protein sequence ID" value="GGD09059.1"/>
    <property type="molecule type" value="Genomic_DNA"/>
</dbReference>
<evidence type="ECO:0000256" key="1">
    <source>
        <dbReference type="SAM" id="MobiDB-lite"/>
    </source>
</evidence>
<keyword evidence="3" id="KW-1185">Reference proteome</keyword>
<name>A0A8J2V653_9PROT</name>
<protein>
    <submittedName>
        <fullName evidence="2">Uncharacterized protein</fullName>
    </submittedName>
</protein>